<dbReference type="PANTHER" id="PTHR21666">
    <property type="entry name" value="PEPTIDASE-RELATED"/>
    <property type="match status" value="1"/>
</dbReference>
<dbReference type="AlphaFoldDB" id="A0A5J4L8Q4"/>
<reference evidence="3" key="1">
    <citation type="submission" date="2019-10" db="EMBL/GenBank/DDBJ databases">
        <title>Metagenomic sequencing of thiosulfate-disproportionating enrichment culture.</title>
        <authorList>
            <person name="Umezawa K."/>
            <person name="Kojima H."/>
            <person name="Fukui M."/>
        </authorList>
    </citation>
    <scope>NUCLEOTIDE SEQUENCE</scope>
    <source>
        <strain evidence="3">45J</strain>
    </source>
</reference>
<dbReference type="EMBL" id="BLAB01000001">
    <property type="protein sequence ID" value="GER94519.1"/>
    <property type="molecule type" value="Genomic_DNA"/>
</dbReference>
<dbReference type="InterPro" id="IPR050570">
    <property type="entry name" value="Cell_wall_metabolism_enzyme"/>
</dbReference>
<dbReference type="InterPro" id="IPR011055">
    <property type="entry name" value="Dup_hybrid_motif"/>
</dbReference>
<comment type="caution">
    <text evidence="3">The sequence shown here is derived from an EMBL/GenBank/DDBJ whole genome shotgun (WGS) entry which is preliminary data.</text>
</comment>
<dbReference type="CDD" id="cd12797">
    <property type="entry name" value="M23_peptidase"/>
    <property type="match status" value="1"/>
</dbReference>
<evidence type="ECO:0000259" key="2">
    <source>
        <dbReference type="Pfam" id="PF01551"/>
    </source>
</evidence>
<dbReference type="Gene3D" id="2.70.70.10">
    <property type="entry name" value="Glucose Permease (Domain IIA)"/>
    <property type="match status" value="1"/>
</dbReference>
<name>A0A5J4L8Q4_9ZZZZ</name>
<sequence length="281" mass="31332">MYKLKRFIRRLFTPVTIMLIPHDSKRTINVKLPSIGVVSSVVLWLVGSIYVISIAIDTIEYYNMKSKLNFYMGQFVELRTTISLLEKAEAEFKRLLSFKSRDKILENVDTQINVRDAGSLDMDLLKDQIKNTVEKVAEIQQFLKNQKDIYISTPKGWPVIGRITSEFGPRENPRYGGQEFHSGLDISAATGTPVRATADGIVSFAGWSAGNGNLVVVEHGFGYSTFYAHNSSIAVKVGQKVKRGDTIAYVGSTGNTTGPHLHYEVWHNGKAVNPVDFLKNG</sequence>
<dbReference type="PANTHER" id="PTHR21666:SF286">
    <property type="entry name" value="LIPOPROTEIN NLPD"/>
    <property type="match status" value="1"/>
</dbReference>
<gene>
    <name evidence="3" type="ORF">A45J_2282</name>
</gene>
<feature type="transmembrane region" description="Helical" evidence="1">
    <location>
        <begin position="35"/>
        <end position="56"/>
    </location>
</feature>
<organism evidence="3">
    <name type="scientific">hot springs metagenome</name>
    <dbReference type="NCBI Taxonomy" id="433727"/>
    <lineage>
        <taxon>unclassified sequences</taxon>
        <taxon>metagenomes</taxon>
        <taxon>ecological metagenomes</taxon>
    </lineage>
</organism>
<dbReference type="Pfam" id="PF01551">
    <property type="entry name" value="Peptidase_M23"/>
    <property type="match status" value="1"/>
</dbReference>
<evidence type="ECO:0000256" key="1">
    <source>
        <dbReference type="SAM" id="Phobius"/>
    </source>
</evidence>
<accession>A0A5J4L8Q4</accession>
<feature type="domain" description="M23ase beta-sheet core" evidence="2">
    <location>
        <begin position="180"/>
        <end position="274"/>
    </location>
</feature>
<keyword evidence="1" id="KW-0812">Transmembrane</keyword>
<proteinExistence type="predicted"/>
<dbReference type="SUPFAM" id="SSF51261">
    <property type="entry name" value="Duplicated hybrid motif"/>
    <property type="match status" value="1"/>
</dbReference>
<keyword evidence="1" id="KW-1133">Transmembrane helix</keyword>
<keyword evidence="1" id="KW-0472">Membrane</keyword>
<dbReference type="FunFam" id="2.70.70.10:FF:000006">
    <property type="entry name" value="M23 family peptidase"/>
    <property type="match status" value="1"/>
</dbReference>
<dbReference type="GO" id="GO:0004222">
    <property type="term" value="F:metalloendopeptidase activity"/>
    <property type="evidence" value="ECO:0007669"/>
    <property type="project" value="TreeGrafter"/>
</dbReference>
<evidence type="ECO:0000313" key="3">
    <source>
        <dbReference type="EMBL" id="GER94519.1"/>
    </source>
</evidence>
<dbReference type="InterPro" id="IPR016047">
    <property type="entry name" value="M23ase_b-sheet_dom"/>
</dbReference>
<protein>
    <submittedName>
        <fullName evidence="3">M23 family peptidase</fullName>
    </submittedName>
</protein>